<name>A0A7V2F3I6_UNCEI</name>
<accession>A0A7V2F3I6</accession>
<sequence>MIRLCARAIHALDGLFPRVRVAGRDSNAAYAEWEYEEGKNLISRYGAQFGALEGTRVLDVGCGLGGKTVAYTEAGAEAFGVDISTDNVAAAVRFAASRGRRARFVVGDAASLPFADASFGLVVANDSMEHFADPALAAADLSRILAPGGRLFLFFTPWRSPLGSHLYDYIRMPWCHLLLPERVIEEVLRLALRKRGEPDPAGRAALLMDEFRTELNRITVRRYRRIIGGRSELETVFERLRPPKFESLRFLTRMPVVGEFFTGTVVSLLRKSDEAADSARHSS</sequence>
<reference evidence="3" key="1">
    <citation type="journal article" date="2020" name="mSystems">
        <title>Genome- and Community-Level Interaction Insights into Carbon Utilization and Element Cycling Functions of Hydrothermarchaeota in Hydrothermal Sediment.</title>
        <authorList>
            <person name="Zhou Z."/>
            <person name="Liu Y."/>
            <person name="Xu W."/>
            <person name="Pan J."/>
            <person name="Luo Z.H."/>
            <person name="Li M."/>
        </authorList>
    </citation>
    <scope>NUCLEOTIDE SEQUENCE [LARGE SCALE GENOMIC DNA]</scope>
    <source>
        <strain evidence="3">SpSt-1233</strain>
    </source>
</reference>
<keyword evidence="1" id="KW-0808">Transferase</keyword>
<dbReference type="Proteomes" id="UP000886069">
    <property type="component" value="Unassembled WGS sequence"/>
</dbReference>
<comment type="caution">
    <text evidence="3">The sequence shown here is derived from an EMBL/GenBank/DDBJ whole genome shotgun (WGS) entry which is preliminary data.</text>
</comment>
<dbReference type="PANTHER" id="PTHR44068:SF11">
    <property type="entry name" value="GERANYL DIPHOSPHATE 2-C-METHYLTRANSFERASE"/>
    <property type="match status" value="1"/>
</dbReference>
<dbReference type="InterPro" id="IPR029063">
    <property type="entry name" value="SAM-dependent_MTases_sf"/>
</dbReference>
<protein>
    <submittedName>
        <fullName evidence="3">Class I SAM-dependent methyltransferase</fullName>
    </submittedName>
</protein>
<dbReference type="CDD" id="cd02440">
    <property type="entry name" value="AdoMet_MTases"/>
    <property type="match status" value="1"/>
</dbReference>
<proteinExistence type="predicted"/>
<dbReference type="Pfam" id="PF08241">
    <property type="entry name" value="Methyltransf_11"/>
    <property type="match status" value="1"/>
</dbReference>
<organism evidence="3">
    <name type="scientific">Eiseniibacteriota bacterium</name>
    <dbReference type="NCBI Taxonomy" id="2212470"/>
    <lineage>
        <taxon>Bacteria</taxon>
        <taxon>Candidatus Eiseniibacteriota</taxon>
    </lineage>
</organism>
<dbReference type="InterPro" id="IPR050447">
    <property type="entry name" value="Erg6_SMT_methyltransf"/>
</dbReference>
<evidence type="ECO:0000313" key="3">
    <source>
        <dbReference type="EMBL" id="HER43940.1"/>
    </source>
</evidence>
<evidence type="ECO:0000256" key="1">
    <source>
        <dbReference type="ARBA" id="ARBA00022679"/>
    </source>
</evidence>
<dbReference type="AlphaFoldDB" id="A0A7V2F3I6"/>
<gene>
    <name evidence="3" type="ORF">ENO08_05725</name>
</gene>
<dbReference type="GO" id="GO:0032259">
    <property type="term" value="P:methylation"/>
    <property type="evidence" value="ECO:0007669"/>
    <property type="project" value="UniProtKB-KW"/>
</dbReference>
<dbReference type="GO" id="GO:0008757">
    <property type="term" value="F:S-adenosylmethionine-dependent methyltransferase activity"/>
    <property type="evidence" value="ECO:0007669"/>
    <property type="project" value="InterPro"/>
</dbReference>
<dbReference type="InterPro" id="IPR013216">
    <property type="entry name" value="Methyltransf_11"/>
</dbReference>
<dbReference type="Gene3D" id="3.40.50.150">
    <property type="entry name" value="Vaccinia Virus protein VP39"/>
    <property type="match status" value="1"/>
</dbReference>
<evidence type="ECO:0000259" key="2">
    <source>
        <dbReference type="Pfam" id="PF08241"/>
    </source>
</evidence>
<dbReference type="EMBL" id="DSEC01000404">
    <property type="protein sequence ID" value="HER43940.1"/>
    <property type="molecule type" value="Genomic_DNA"/>
</dbReference>
<dbReference type="PANTHER" id="PTHR44068">
    <property type="entry name" value="ZGC:194242"/>
    <property type="match status" value="1"/>
</dbReference>
<keyword evidence="3" id="KW-0489">Methyltransferase</keyword>
<feature type="domain" description="Methyltransferase type 11" evidence="2">
    <location>
        <begin position="58"/>
        <end position="153"/>
    </location>
</feature>
<dbReference type="SUPFAM" id="SSF53335">
    <property type="entry name" value="S-adenosyl-L-methionine-dependent methyltransferases"/>
    <property type="match status" value="1"/>
</dbReference>